<sequence length="294" mass="32080">MTTTHTVRALDATHPVDYLAAIGLLACVSDGSVQFNESNRPVLLTPASAETTATEVTAELERWTNPIHSALPTSLQSTTPDWPQLEPLCRDSWQNPITDGHLRTFDVGSAKDPAHRPLQVLSAALMLVTGKSYLRKSLEDLWPAPSRKKDVQAARDRTRAELYDGVLALLCGERPSSVRGGMALRLTTSDISPRLRSGTETALLTPTIEALAAVGIFHLLPRQRGITVERGQGRRPQHRAGLTWALNPAPLSLRSLVDIHEESHPPPSWPRFTCVVQTIGGGTKAAQFTHIRPI</sequence>
<keyword evidence="2" id="KW-1185">Reference proteome</keyword>
<accession>A0A967B2L3</accession>
<evidence type="ECO:0000313" key="2">
    <source>
        <dbReference type="Proteomes" id="UP000744769"/>
    </source>
</evidence>
<reference evidence="1" key="1">
    <citation type="submission" date="2020-03" db="EMBL/GenBank/DDBJ databases">
        <title>Draft sequencing of Calidifontibacter sp. DB0510.</title>
        <authorList>
            <person name="Kim D.-U."/>
        </authorList>
    </citation>
    <scope>NUCLEOTIDE SEQUENCE</scope>
    <source>
        <strain evidence="1">DB0510</strain>
    </source>
</reference>
<dbReference type="AlphaFoldDB" id="A0A967B2L3"/>
<evidence type="ECO:0000313" key="1">
    <source>
        <dbReference type="EMBL" id="NHN56240.1"/>
    </source>
</evidence>
<protein>
    <submittedName>
        <fullName evidence="1">Uncharacterized protein</fullName>
    </submittedName>
</protein>
<dbReference type="EMBL" id="JAAOIV010000007">
    <property type="protein sequence ID" value="NHN56240.1"/>
    <property type="molecule type" value="Genomic_DNA"/>
</dbReference>
<dbReference type="RefSeq" id="WP_166196814.1">
    <property type="nucleotide sequence ID" value="NZ_JAAOIV010000007.1"/>
</dbReference>
<organism evidence="1 2">
    <name type="scientific">Metallococcus carri</name>
    <dbReference type="NCBI Taxonomy" id="1656884"/>
    <lineage>
        <taxon>Bacteria</taxon>
        <taxon>Bacillati</taxon>
        <taxon>Actinomycetota</taxon>
        <taxon>Actinomycetes</taxon>
        <taxon>Micrococcales</taxon>
        <taxon>Dermacoccaceae</taxon>
        <taxon>Metallococcus</taxon>
    </lineage>
</organism>
<gene>
    <name evidence="1" type="ORF">G9U51_10685</name>
</gene>
<proteinExistence type="predicted"/>
<comment type="caution">
    <text evidence="1">The sequence shown here is derived from an EMBL/GenBank/DDBJ whole genome shotgun (WGS) entry which is preliminary data.</text>
</comment>
<name>A0A967B2L3_9MICO</name>
<dbReference type="Proteomes" id="UP000744769">
    <property type="component" value="Unassembled WGS sequence"/>
</dbReference>